<proteinExistence type="predicted"/>
<accession>A0A2P2QCS2</accession>
<sequence length="28" mass="3171">MPRVSWLLVESRTSILQSICLLRLVTGV</sequence>
<dbReference type="AlphaFoldDB" id="A0A2P2QCS2"/>
<name>A0A2P2QCS2_RHIMU</name>
<reference evidence="1" key="1">
    <citation type="submission" date="2018-02" db="EMBL/GenBank/DDBJ databases">
        <title>Rhizophora mucronata_Transcriptome.</title>
        <authorList>
            <person name="Meera S.P."/>
            <person name="Sreeshan A."/>
            <person name="Augustine A."/>
        </authorList>
    </citation>
    <scope>NUCLEOTIDE SEQUENCE</scope>
    <source>
        <tissue evidence="1">Leaf</tissue>
    </source>
</reference>
<evidence type="ECO:0000313" key="1">
    <source>
        <dbReference type="EMBL" id="MBX64810.1"/>
    </source>
</evidence>
<organism evidence="1">
    <name type="scientific">Rhizophora mucronata</name>
    <name type="common">Asiatic mangrove</name>
    <dbReference type="NCBI Taxonomy" id="61149"/>
    <lineage>
        <taxon>Eukaryota</taxon>
        <taxon>Viridiplantae</taxon>
        <taxon>Streptophyta</taxon>
        <taxon>Embryophyta</taxon>
        <taxon>Tracheophyta</taxon>
        <taxon>Spermatophyta</taxon>
        <taxon>Magnoliopsida</taxon>
        <taxon>eudicotyledons</taxon>
        <taxon>Gunneridae</taxon>
        <taxon>Pentapetalae</taxon>
        <taxon>rosids</taxon>
        <taxon>fabids</taxon>
        <taxon>Malpighiales</taxon>
        <taxon>Rhizophoraceae</taxon>
        <taxon>Rhizophora</taxon>
    </lineage>
</organism>
<protein>
    <submittedName>
        <fullName evidence="1">Uncharacterized protein</fullName>
    </submittedName>
</protein>
<dbReference type="EMBL" id="GGEC01084326">
    <property type="protein sequence ID" value="MBX64810.1"/>
    <property type="molecule type" value="Transcribed_RNA"/>
</dbReference>